<protein>
    <submittedName>
        <fullName evidence="1">Uncharacterized protein</fullName>
    </submittedName>
</protein>
<dbReference type="EMBL" id="BPLR01008329">
    <property type="protein sequence ID" value="GIY23904.1"/>
    <property type="molecule type" value="Genomic_DNA"/>
</dbReference>
<dbReference type="Proteomes" id="UP001054945">
    <property type="component" value="Unassembled WGS sequence"/>
</dbReference>
<comment type="caution">
    <text evidence="1">The sequence shown here is derived from an EMBL/GenBank/DDBJ whole genome shotgun (WGS) entry which is preliminary data.</text>
</comment>
<proteinExistence type="predicted"/>
<evidence type="ECO:0000313" key="2">
    <source>
        <dbReference type="Proteomes" id="UP001054945"/>
    </source>
</evidence>
<sequence>MALRLESLPIPGVEEGCAILVTGQRRRMLLSNDICVEKTPSPENVCLSEPQFENLYVIDSKFMRRAKTQFVKIKSVLGIRKEKKLRFF</sequence>
<gene>
    <name evidence="1" type="ORF">CEXT_295041</name>
</gene>
<accession>A0AAV4RT76</accession>
<evidence type="ECO:0000313" key="1">
    <source>
        <dbReference type="EMBL" id="GIY23904.1"/>
    </source>
</evidence>
<dbReference type="AlphaFoldDB" id="A0AAV4RT76"/>
<reference evidence="1 2" key="1">
    <citation type="submission" date="2021-06" db="EMBL/GenBank/DDBJ databases">
        <title>Caerostris extrusa draft genome.</title>
        <authorList>
            <person name="Kono N."/>
            <person name="Arakawa K."/>
        </authorList>
    </citation>
    <scope>NUCLEOTIDE SEQUENCE [LARGE SCALE GENOMIC DNA]</scope>
</reference>
<organism evidence="1 2">
    <name type="scientific">Caerostris extrusa</name>
    <name type="common">Bark spider</name>
    <name type="synonym">Caerostris bankana</name>
    <dbReference type="NCBI Taxonomy" id="172846"/>
    <lineage>
        <taxon>Eukaryota</taxon>
        <taxon>Metazoa</taxon>
        <taxon>Ecdysozoa</taxon>
        <taxon>Arthropoda</taxon>
        <taxon>Chelicerata</taxon>
        <taxon>Arachnida</taxon>
        <taxon>Araneae</taxon>
        <taxon>Araneomorphae</taxon>
        <taxon>Entelegynae</taxon>
        <taxon>Araneoidea</taxon>
        <taxon>Araneidae</taxon>
        <taxon>Caerostris</taxon>
    </lineage>
</organism>
<keyword evidence="2" id="KW-1185">Reference proteome</keyword>
<name>A0AAV4RT76_CAEEX</name>